<evidence type="ECO:0000313" key="10">
    <source>
        <dbReference type="Proteomes" id="UP000184088"/>
    </source>
</evidence>
<feature type="transmembrane region" description="Helical" evidence="8">
    <location>
        <begin position="72"/>
        <end position="94"/>
    </location>
</feature>
<dbReference type="OrthoDB" id="1675410at2"/>
<proteinExistence type="inferred from homology"/>
<feature type="transmembrane region" description="Helical" evidence="8">
    <location>
        <begin position="39"/>
        <end position="60"/>
    </location>
</feature>
<feature type="transmembrane region" description="Helical" evidence="8">
    <location>
        <begin position="184"/>
        <end position="203"/>
    </location>
</feature>
<keyword evidence="7 8" id="KW-0472">Membrane</keyword>
<keyword evidence="3" id="KW-0813">Transport</keyword>
<reference evidence="9 10" key="1">
    <citation type="submission" date="2016-11" db="EMBL/GenBank/DDBJ databases">
        <authorList>
            <person name="Jaros S."/>
            <person name="Januszkiewicz K."/>
            <person name="Wedrychowicz H."/>
        </authorList>
    </citation>
    <scope>NUCLEOTIDE SEQUENCE [LARGE SCALE GENOMIC DNA]</scope>
    <source>
        <strain evidence="9 10">DSM 17918</strain>
    </source>
</reference>
<evidence type="ECO:0000256" key="8">
    <source>
        <dbReference type="SAM" id="Phobius"/>
    </source>
</evidence>
<dbReference type="GO" id="GO:0009847">
    <property type="term" value="P:spore germination"/>
    <property type="evidence" value="ECO:0007669"/>
    <property type="project" value="InterPro"/>
</dbReference>
<dbReference type="GO" id="GO:0016020">
    <property type="term" value="C:membrane"/>
    <property type="evidence" value="ECO:0007669"/>
    <property type="project" value="UniProtKB-SubCell"/>
</dbReference>
<feature type="transmembrane region" description="Helical" evidence="8">
    <location>
        <begin position="303"/>
        <end position="324"/>
    </location>
</feature>
<comment type="subcellular location">
    <subcellularLocation>
        <location evidence="1">Membrane</location>
        <topology evidence="1">Multi-pass membrane protein</topology>
    </subcellularLocation>
</comment>
<evidence type="ECO:0000256" key="3">
    <source>
        <dbReference type="ARBA" id="ARBA00022448"/>
    </source>
</evidence>
<dbReference type="PANTHER" id="PTHR34975:SF2">
    <property type="entry name" value="SPORE GERMINATION PROTEIN A2"/>
    <property type="match status" value="1"/>
</dbReference>
<dbReference type="AlphaFoldDB" id="A0A1M4SPG8"/>
<keyword evidence="5 8" id="KW-0812">Transmembrane</keyword>
<feature type="transmembrane region" description="Helical" evidence="8">
    <location>
        <begin position="7"/>
        <end position="27"/>
    </location>
</feature>
<evidence type="ECO:0000256" key="1">
    <source>
        <dbReference type="ARBA" id="ARBA00004141"/>
    </source>
</evidence>
<feature type="transmembrane region" description="Helical" evidence="8">
    <location>
        <begin position="268"/>
        <end position="291"/>
    </location>
</feature>
<evidence type="ECO:0000256" key="7">
    <source>
        <dbReference type="ARBA" id="ARBA00023136"/>
    </source>
</evidence>
<accession>A0A1M4SPG8</accession>
<evidence type="ECO:0000256" key="4">
    <source>
        <dbReference type="ARBA" id="ARBA00022544"/>
    </source>
</evidence>
<comment type="similarity">
    <text evidence="2">Belongs to the amino acid-polyamine-organocation (APC) superfamily. Spore germination protein (SGP) (TC 2.A.3.9) family.</text>
</comment>
<dbReference type="Proteomes" id="UP000184088">
    <property type="component" value="Unassembled WGS sequence"/>
</dbReference>
<protein>
    <submittedName>
        <fullName evidence="9">Spore germination protein KB</fullName>
    </submittedName>
</protein>
<gene>
    <name evidence="9" type="ORF">SAMN02746089_00093</name>
</gene>
<keyword evidence="10" id="KW-1185">Reference proteome</keyword>
<dbReference type="NCBIfam" id="TIGR00912">
    <property type="entry name" value="2A0309"/>
    <property type="match status" value="1"/>
</dbReference>
<dbReference type="STRING" id="1121256.SAMN02746089_00093"/>
<keyword evidence="6 8" id="KW-1133">Transmembrane helix</keyword>
<dbReference type="RefSeq" id="WP_073341126.1">
    <property type="nucleotide sequence ID" value="NZ_FQVH01000001.1"/>
</dbReference>
<feature type="transmembrane region" description="Helical" evidence="8">
    <location>
        <begin position="142"/>
        <end position="164"/>
    </location>
</feature>
<feature type="transmembrane region" description="Helical" evidence="8">
    <location>
        <begin position="114"/>
        <end position="130"/>
    </location>
</feature>
<organism evidence="9 10">
    <name type="scientific">Caldanaerobius fijiensis DSM 17918</name>
    <dbReference type="NCBI Taxonomy" id="1121256"/>
    <lineage>
        <taxon>Bacteria</taxon>
        <taxon>Bacillati</taxon>
        <taxon>Bacillota</taxon>
        <taxon>Clostridia</taxon>
        <taxon>Thermoanaerobacterales</taxon>
        <taxon>Thermoanaerobacteraceae</taxon>
        <taxon>Caldanaerobius</taxon>
    </lineage>
</organism>
<evidence type="ECO:0000256" key="2">
    <source>
        <dbReference type="ARBA" id="ARBA00007998"/>
    </source>
</evidence>
<sequence>MKTKISVYQMFAAMILHPLGSTILFFLTPEAKQDAWIAMLVYIPAGILLQLIYTTLYYQYPDDTIVTYLPKIFGRFIGYILSIVYITYFAYLAARVLRDFAELSLIAIMPETPLIVASAMFMSAIAYTVFTGLENLARAAQIALPISIFVFITEYALLFVTPGVVKFDNLKPVLENGIIHVIKAGWLLITFPFGETVTFAMIYPSVNEPSKVRKAAFMAIIFEGILLTVNTIIYIASLGINFATTALFPLLETLRLIKVGFIERLDILLVVIMALGGLFKISIFMYASMLGTAQLIKLKDPKYLALPFGIGIIIFSILIAKNYPQHIQLGLEWTPVYIHIPIQIIIPVSALIVHFIKKWISLSK</sequence>
<feature type="transmembrane region" description="Helical" evidence="8">
    <location>
        <begin position="336"/>
        <end position="356"/>
    </location>
</feature>
<dbReference type="PANTHER" id="PTHR34975">
    <property type="entry name" value="SPORE GERMINATION PROTEIN A2"/>
    <property type="match status" value="1"/>
</dbReference>
<dbReference type="Pfam" id="PF03845">
    <property type="entry name" value="Spore_permease"/>
    <property type="match status" value="1"/>
</dbReference>
<evidence type="ECO:0000256" key="6">
    <source>
        <dbReference type="ARBA" id="ARBA00022989"/>
    </source>
</evidence>
<feature type="transmembrane region" description="Helical" evidence="8">
    <location>
        <begin position="215"/>
        <end position="248"/>
    </location>
</feature>
<dbReference type="InterPro" id="IPR004761">
    <property type="entry name" value="Spore_GerAB"/>
</dbReference>
<evidence type="ECO:0000256" key="5">
    <source>
        <dbReference type="ARBA" id="ARBA00022692"/>
    </source>
</evidence>
<evidence type="ECO:0000313" key="9">
    <source>
        <dbReference type="EMBL" id="SHE34143.1"/>
    </source>
</evidence>
<dbReference type="EMBL" id="FQVH01000001">
    <property type="protein sequence ID" value="SHE34143.1"/>
    <property type="molecule type" value="Genomic_DNA"/>
</dbReference>
<keyword evidence="4" id="KW-0309">Germination</keyword>
<name>A0A1M4SPG8_9THEO</name>